<feature type="non-terminal residue" evidence="1">
    <location>
        <position position="70"/>
    </location>
</feature>
<evidence type="ECO:0000313" key="2">
    <source>
        <dbReference type="Proteomes" id="UP001642360"/>
    </source>
</evidence>
<feature type="non-terminal residue" evidence="1">
    <location>
        <position position="1"/>
    </location>
</feature>
<protein>
    <submittedName>
        <fullName evidence="1">Uncharacterized protein</fullName>
    </submittedName>
</protein>
<dbReference type="EMBL" id="CAUOFW020001192">
    <property type="protein sequence ID" value="CAK9142028.1"/>
    <property type="molecule type" value="Genomic_DNA"/>
</dbReference>
<gene>
    <name evidence="1" type="ORF">ILEXP_LOCUS9667</name>
</gene>
<comment type="caution">
    <text evidence="1">The sequence shown here is derived from an EMBL/GenBank/DDBJ whole genome shotgun (WGS) entry which is preliminary data.</text>
</comment>
<dbReference type="Proteomes" id="UP001642360">
    <property type="component" value="Unassembled WGS sequence"/>
</dbReference>
<dbReference type="AlphaFoldDB" id="A0ABC8RB94"/>
<proteinExistence type="predicted"/>
<reference evidence="1 2" key="1">
    <citation type="submission" date="2024-02" db="EMBL/GenBank/DDBJ databases">
        <authorList>
            <person name="Vignale AGUSTIN F."/>
            <person name="Sosa J E."/>
            <person name="Modenutti C."/>
        </authorList>
    </citation>
    <scope>NUCLEOTIDE SEQUENCE [LARGE SCALE GENOMIC DNA]</scope>
</reference>
<evidence type="ECO:0000313" key="1">
    <source>
        <dbReference type="EMBL" id="CAK9142028.1"/>
    </source>
</evidence>
<organism evidence="1 2">
    <name type="scientific">Ilex paraguariensis</name>
    <name type="common">yerba mate</name>
    <dbReference type="NCBI Taxonomy" id="185542"/>
    <lineage>
        <taxon>Eukaryota</taxon>
        <taxon>Viridiplantae</taxon>
        <taxon>Streptophyta</taxon>
        <taxon>Embryophyta</taxon>
        <taxon>Tracheophyta</taxon>
        <taxon>Spermatophyta</taxon>
        <taxon>Magnoliopsida</taxon>
        <taxon>eudicotyledons</taxon>
        <taxon>Gunneridae</taxon>
        <taxon>Pentapetalae</taxon>
        <taxon>asterids</taxon>
        <taxon>campanulids</taxon>
        <taxon>Aquifoliales</taxon>
        <taxon>Aquifoliaceae</taxon>
        <taxon>Ilex</taxon>
    </lineage>
</organism>
<sequence length="70" mass="7550">AQYVPHDIAAVPDRAGKVTKLEESCMSDSISNFCPIYDKSEAECSALCVVRCAAQCAIDIGLCHFKAILE</sequence>
<name>A0ABC8RB94_9AQUA</name>
<accession>A0ABC8RB94</accession>
<keyword evidence="2" id="KW-1185">Reference proteome</keyword>